<dbReference type="InterPro" id="IPR021517">
    <property type="entry name" value="DUF3180"/>
</dbReference>
<keyword evidence="1" id="KW-0472">Membrane</keyword>
<dbReference type="EMBL" id="CP097332">
    <property type="protein sequence ID" value="UQX88918.1"/>
    <property type="molecule type" value="Genomic_DNA"/>
</dbReference>
<proteinExistence type="predicted"/>
<feature type="transmembrane region" description="Helical" evidence="1">
    <location>
        <begin position="35"/>
        <end position="53"/>
    </location>
</feature>
<dbReference type="Pfam" id="PF11377">
    <property type="entry name" value="DUF3180"/>
    <property type="match status" value="1"/>
</dbReference>
<evidence type="ECO:0000256" key="1">
    <source>
        <dbReference type="SAM" id="Phobius"/>
    </source>
</evidence>
<keyword evidence="1" id="KW-0812">Transmembrane</keyword>
<keyword evidence="3" id="KW-1185">Reference proteome</keyword>
<evidence type="ECO:0000313" key="2">
    <source>
        <dbReference type="EMBL" id="UQX88918.1"/>
    </source>
</evidence>
<feature type="transmembrane region" description="Helical" evidence="1">
    <location>
        <begin position="7"/>
        <end position="29"/>
    </location>
</feature>
<reference evidence="2" key="2">
    <citation type="submission" date="2022-05" db="EMBL/GenBank/DDBJ databases">
        <authorList>
            <person name="Kim J.-S."/>
            <person name="Lee K."/>
            <person name="Suh M."/>
            <person name="Eom M."/>
            <person name="Kim J.-S."/>
            <person name="Kim D.-S."/>
            <person name="Ko S.-H."/>
            <person name="Shin Y."/>
            <person name="Lee J.-S."/>
        </authorList>
    </citation>
    <scope>NUCLEOTIDE SEQUENCE</scope>
    <source>
        <strain evidence="2">N237</strain>
    </source>
</reference>
<gene>
    <name evidence="2" type="ORF">M6D93_02710</name>
</gene>
<name>A0ABY4R005_9ACTN</name>
<keyword evidence="1" id="KW-1133">Transmembrane helix</keyword>
<organism evidence="2 3">
    <name type="scientific">Jatrophihabitans telluris</name>
    <dbReference type="NCBI Taxonomy" id="2038343"/>
    <lineage>
        <taxon>Bacteria</taxon>
        <taxon>Bacillati</taxon>
        <taxon>Actinomycetota</taxon>
        <taxon>Actinomycetes</taxon>
        <taxon>Jatrophihabitantales</taxon>
        <taxon>Jatrophihabitantaceae</taxon>
        <taxon>Jatrophihabitans</taxon>
    </lineage>
</organism>
<protein>
    <submittedName>
        <fullName evidence="2">DUF3180 domain-containing protein</fullName>
    </submittedName>
</protein>
<feature type="transmembrane region" description="Helical" evidence="1">
    <location>
        <begin position="74"/>
        <end position="99"/>
    </location>
</feature>
<sequence>MMRRTSATDLLVPFLVVAALGYLILQLSYGSLPPFQWYAAVPIGALAAVEIVLAPRVRSAVRHDPQAKPMTAIAIARSVALGKASSLCGAALTGAASALVAKVVPDVSRTSAASHDVRVGIVVLLASVALTLTGLWLERAGIDPNSDRG</sequence>
<feature type="transmembrane region" description="Helical" evidence="1">
    <location>
        <begin position="119"/>
        <end position="137"/>
    </location>
</feature>
<dbReference type="Proteomes" id="UP001056336">
    <property type="component" value="Chromosome"/>
</dbReference>
<dbReference type="RefSeq" id="WP_249772782.1">
    <property type="nucleotide sequence ID" value="NZ_CP097332.1"/>
</dbReference>
<evidence type="ECO:0000313" key="3">
    <source>
        <dbReference type="Proteomes" id="UP001056336"/>
    </source>
</evidence>
<accession>A0ABY4R005</accession>
<reference evidence="2" key="1">
    <citation type="journal article" date="2018" name="Int. J. Syst. Evol. Microbiol.">
        <title>Jatrophihabitans telluris sp. nov., isolated from sediment soil of lava forest wetlands and the emended description of the genus Jatrophihabitans.</title>
        <authorList>
            <person name="Lee K.C."/>
            <person name="Suh M.K."/>
            <person name="Eom M.K."/>
            <person name="Kim K.K."/>
            <person name="Kim J.S."/>
            <person name="Kim D.S."/>
            <person name="Ko S.H."/>
            <person name="Shin Y.K."/>
            <person name="Lee J.S."/>
        </authorList>
    </citation>
    <scope>NUCLEOTIDE SEQUENCE</scope>
    <source>
        <strain evidence="2">N237</strain>
    </source>
</reference>